<dbReference type="Proteomes" id="UP000184001">
    <property type="component" value="Unassembled WGS sequence"/>
</dbReference>
<organism evidence="1 2">
    <name type="scientific">Halodesulfovibrio aestuarii</name>
    <dbReference type="NCBI Taxonomy" id="126333"/>
    <lineage>
        <taxon>Bacteria</taxon>
        <taxon>Pseudomonadati</taxon>
        <taxon>Thermodesulfobacteriota</taxon>
        <taxon>Desulfovibrionia</taxon>
        <taxon>Desulfovibrionales</taxon>
        <taxon>Desulfovibrionaceae</taxon>
        <taxon>Halodesulfovibrio</taxon>
    </lineage>
</organism>
<protein>
    <submittedName>
        <fullName evidence="1">Uncharacterized protein</fullName>
    </submittedName>
</protein>
<dbReference type="AlphaFoldDB" id="A0A8G2C797"/>
<evidence type="ECO:0000313" key="2">
    <source>
        <dbReference type="Proteomes" id="UP000184001"/>
    </source>
</evidence>
<sequence length="203" mass="23170">MSNRKMPLLREAARNLGKTEEVFSNKMLYAALGADSEADKDRIRTQASALVRSGELVRVTRGQYRYNAQAAPSREAEKITRMWRTLKTSKPGFSIQELARVSGAGYHHAAGYMRALEKTEYVRRAGKQGNTILYRATAKVRQQQHAFQPPKGLSDPFEVEKACLHELLGLFMQRDLHQPKVKQRVAELSKTILNRFEEQEEHV</sequence>
<gene>
    <name evidence="1" type="ORF">SAMN05660830_00421</name>
</gene>
<evidence type="ECO:0000313" key="1">
    <source>
        <dbReference type="EMBL" id="SHI59969.1"/>
    </source>
</evidence>
<proteinExistence type="predicted"/>
<accession>A0A8G2C797</accession>
<reference evidence="1 2" key="1">
    <citation type="submission" date="2016-11" db="EMBL/GenBank/DDBJ databases">
        <authorList>
            <person name="Varghese N."/>
            <person name="Submissions S."/>
        </authorList>
    </citation>
    <scope>NUCLEOTIDE SEQUENCE [LARGE SCALE GENOMIC DNA]</scope>
    <source>
        <strain evidence="1 2">DSM 17919</strain>
    </source>
</reference>
<dbReference type="RefSeq" id="WP_020001554.1">
    <property type="nucleotide sequence ID" value="NZ_CP192217.1"/>
</dbReference>
<name>A0A8G2C797_9BACT</name>
<comment type="caution">
    <text evidence="1">The sequence shown here is derived from an EMBL/GenBank/DDBJ whole genome shotgun (WGS) entry which is preliminary data.</text>
</comment>
<dbReference type="EMBL" id="FQZR01000002">
    <property type="protein sequence ID" value="SHI59969.1"/>
    <property type="molecule type" value="Genomic_DNA"/>
</dbReference>